<feature type="transmembrane region" description="Helical" evidence="10">
    <location>
        <begin position="210"/>
        <end position="226"/>
    </location>
</feature>
<dbReference type="InterPro" id="IPR016447">
    <property type="entry name" value="Translocation_assoc_membrane"/>
</dbReference>
<evidence type="ECO:0000256" key="9">
    <source>
        <dbReference type="SAM" id="MobiDB-lite"/>
    </source>
</evidence>
<organism evidence="12 13">
    <name type="scientific">Diploscapter pachys</name>
    <dbReference type="NCBI Taxonomy" id="2018661"/>
    <lineage>
        <taxon>Eukaryota</taxon>
        <taxon>Metazoa</taxon>
        <taxon>Ecdysozoa</taxon>
        <taxon>Nematoda</taxon>
        <taxon>Chromadorea</taxon>
        <taxon>Rhabditida</taxon>
        <taxon>Rhabditina</taxon>
        <taxon>Rhabditomorpha</taxon>
        <taxon>Rhabditoidea</taxon>
        <taxon>Rhabditidae</taxon>
        <taxon>Diploscapter</taxon>
    </lineage>
</organism>
<dbReference type="Proteomes" id="UP000218231">
    <property type="component" value="Unassembled WGS sequence"/>
</dbReference>
<feature type="transmembrane region" description="Helical" evidence="10">
    <location>
        <begin position="267"/>
        <end position="291"/>
    </location>
</feature>
<dbReference type="InterPro" id="IPR006634">
    <property type="entry name" value="TLC-dom"/>
</dbReference>
<evidence type="ECO:0000259" key="11">
    <source>
        <dbReference type="PROSITE" id="PS50922"/>
    </source>
</evidence>
<feature type="region of interest" description="Disordered" evidence="9">
    <location>
        <begin position="341"/>
        <end position="385"/>
    </location>
</feature>
<proteinExistence type="inferred from homology"/>
<keyword evidence="7 8" id="KW-0472">Membrane</keyword>
<feature type="domain" description="TLC" evidence="11">
    <location>
        <begin position="127"/>
        <end position="341"/>
    </location>
</feature>
<evidence type="ECO:0000256" key="4">
    <source>
        <dbReference type="ARBA" id="ARBA00022692"/>
    </source>
</evidence>
<sequence length="385" mass="45213">MVETRRAGPRHKKSSPPILSHEFVIQNHGDIITCFVMLFLFGLMFPLTSSTAMLFVVPQYNETKTTTAETITGDKYPVEYKVYRNGIKDLFTLFFYTNAWIVVHAILQEYLFDNLSKKANLSKAKQYKFTESCHLLVFALYSICHAVYIIEDFLSTHVDIKKIWLGYPEEHKYMSEPMKLFFIFQIAYWLHQFPEFYFQKMKSDEIRHKAFASILYIGFIGAAYALNFTRLAVVLLFLEYVSQAFFHFARLAYFYEKKNIAKPAFKLWNVVFILARLASCVLSVTTFWYGLRQSESAFIDVAAGNFNTSYVRINCLIVVIVLQLYMLWNFIMFHVNRYKESSSRKVKDKKPLVQAQPKKKRLEDSESDVSESTDKRLQQQNKKRN</sequence>
<dbReference type="STRING" id="2018661.A0A2A2JUY1"/>
<evidence type="ECO:0000256" key="7">
    <source>
        <dbReference type="ARBA" id="ARBA00023136"/>
    </source>
</evidence>
<dbReference type="PIRSF" id="PIRSF005449">
    <property type="entry name" value="Translocation_assoc_membrane"/>
    <property type="match status" value="1"/>
</dbReference>
<evidence type="ECO:0000256" key="2">
    <source>
        <dbReference type="ARBA" id="ARBA00005999"/>
    </source>
</evidence>
<evidence type="ECO:0000256" key="6">
    <source>
        <dbReference type="ARBA" id="ARBA00022989"/>
    </source>
</evidence>
<keyword evidence="3" id="KW-0813">Transport</keyword>
<feature type="transmembrane region" description="Helical" evidence="10">
    <location>
        <begin position="232"/>
        <end position="255"/>
    </location>
</feature>
<evidence type="ECO:0000313" key="12">
    <source>
        <dbReference type="EMBL" id="PAV65576.1"/>
    </source>
</evidence>
<evidence type="ECO:0000256" key="8">
    <source>
        <dbReference type="PROSITE-ProRule" id="PRU00205"/>
    </source>
</evidence>
<dbReference type="PANTHER" id="PTHR12371:SF11">
    <property type="entry name" value="TRANSLOCATING CHAIN-ASSOCIATED MEMBRANE PROTEIN"/>
    <property type="match status" value="1"/>
</dbReference>
<comment type="similarity">
    <text evidence="2">Belongs to the TRAM family.</text>
</comment>
<dbReference type="Pfam" id="PF03798">
    <property type="entry name" value="TRAM_LAG1_CLN8"/>
    <property type="match status" value="1"/>
</dbReference>
<feature type="transmembrane region" description="Helical" evidence="10">
    <location>
        <begin position="93"/>
        <end position="112"/>
    </location>
</feature>
<evidence type="ECO:0000256" key="1">
    <source>
        <dbReference type="ARBA" id="ARBA00004141"/>
    </source>
</evidence>
<dbReference type="AlphaFoldDB" id="A0A2A2JUY1"/>
<name>A0A2A2JUY1_9BILA</name>
<evidence type="ECO:0000313" key="13">
    <source>
        <dbReference type="Proteomes" id="UP000218231"/>
    </source>
</evidence>
<gene>
    <name evidence="12" type="ORF">WR25_12279</name>
</gene>
<dbReference type="PANTHER" id="PTHR12371">
    <property type="entry name" value="TRANSLOCATION ASSOCIATED MEMBRANE PROTEIN"/>
    <property type="match status" value="1"/>
</dbReference>
<evidence type="ECO:0000256" key="5">
    <source>
        <dbReference type="ARBA" id="ARBA00022927"/>
    </source>
</evidence>
<dbReference type="GO" id="GO:0006616">
    <property type="term" value="P:SRP-dependent cotranslational protein targeting to membrane, translocation"/>
    <property type="evidence" value="ECO:0007669"/>
    <property type="project" value="InterPro"/>
</dbReference>
<protein>
    <recommendedName>
        <fullName evidence="11">TLC domain-containing protein</fullName>
    </recommendedName>
</protein>
<dbReference type="OrthoDB" id="3053196at2759"/>
<comment type="subcellular location">
    <subcellularLocation>
        <location evidence="1">Membrane</location>
        <topology evidence="1">Multi-pass membrane protein</topology>
    </subcellularLocation>
</comment>
<dbReference type="SMART" id="SM00724">
    <property type="entry name" value="TLC"/>
    <property type="match status" value="1"/>
</dbReference>
<feature type="transmembrane region" description="Helical" evidence="10">
    <location>
        <begin position="133"/>
        <end position="150"/>
    </location>
</feature>
<dbReference type="EMBL" id="LIAE01010201">
    <property type="protein sequence ID" value="PAV65576.1"/>
    <property type="molecule type" value="Genomic_DNA"/>
</dbReference>
<feature type="transmembrane region" description="Helical" evidence="10">
    <location>
        <begin position="180"/>
        <end position="198"/>
    </location>
</feature>
<feature type="compositionally biased region" description="Basic and acidic residues" evidence="9">
    <location>
        <begin position="341"/>
        <end position="351"/>
    </location>
</feature>
<reference evidence="12 13" key="1">
    <citation type="journal article" date="2017" name="Curr. Biol.">
        <title>Genome architecture and evolution of a unichromosomal asexual nematode.</title>
        <authorList>
            <person name="Fradin H."/>
            <person name="Zegar C."/>
            <person name="Gutwein M."/>
            <person name="Lucas J."/>
            <person name="Kovtun M."/>
            <person name="Corcoran D."/>
            <person name="Baugh L.R."/>
            <person name="Kiontke K."/>
            <person name="Gunsalus K."/>
            <person name="Fitch D.H."/>
            <person name="Piano F."/>
        </authorList>
    </citation>
    <scope>NUCLEOTIDE SEQUENCE [LARGE SCALE GENOMIC DNA]</scope>
    <source>
        <strain evidence="12">PF1309</strain>
    </source>
</reference>
<evidence type="ECO:0000256" key="3">
    <source>
        <dbReference type="ARBA" id="ARBA00022448"/>
    </source>
</evidence>
<feature type="transmembrane region" description="Helical" evidence="10">
    <location>
        <begin position="31"/>
        <end position="57"/>
    </location>
</feature>
<evidence type="ECO:0000256" key="10">
    <source>
        <dbReference type="SAM" id="Phobius"/>
    </source>
</evidence>
<dbReference type="GO" id="GO:0005789">
    <property type="term" value="C:endoplasmic reticulum membrane"/>
    <property type="evidence" value="ECO:0007669"/>
    <property type="project" value="TreeGrafter"/>
</dbReference>
<keyword evidence="4 8" id="KW-0812">Transmembrane</keyword>
<dbReference type="PROSITE" id="PS50922">
    <property type="entry name" value="TLC"/>
    <property type="match status" value="1"/>
</dbReference>
<keyword evidence="5" id="KW-0653">Protein transport</keyword>
<dbReference type="GO" id="GO:0045048">
    <property type="term" value="P:protein insertion into ER membrane"/>
    <property type="evidence" value="ECO:0007669"/>
    <property type="project" value="TreeGrafter"/>
</dbReference>
<keyword evidence="13" id="KW-1185">Reference proteome</keyword>
<accession>A0A2A2JUY1</accession>
<feature type="transmembrane region" description="Helical" evidence="10">
    <location>
        <begin position="311"/>
        <end position="335"/>
    </location>
</feature>
<comment type="caution">
    <text evidence="12">The sequence shown here is derived from an EMBL/GenBank/DDBJ whole genome shotgun (WGS) entry which is preliminary data.</text>
</comment>
<keyword evidence="6 10" id="KW-1133">Transmembrane helix</keyword>